<evidence type="ECO:0000259" key="1">
    <source>
        <dbReference type="Pfam" id="PF08434"/>
    </source>
</evidence>
<feature type="domain" description="Calcium-activated chloride channel N-terminal" evidence="1">
    <location>
        <begin position="1"/>
        <end position="132"/>
    </location>
</feature>
<evidence type="ECO:0000313" key="2">
    <source>
        <dbReference type="EMBL" id="PIO29809.1"/>
    </source>
</evidence>
<evidence type="ECO:0000313" key="3">
    <source>
        <dbReference type="Proteomes" id="UP000228934"/>
    </source>
</evidence>
<dbReference type="OrthoDB" id="687730at2759"/>
<proteinExistence type="predicted"/>
<feature type="non-terminal residue" evidence="2">
    <location>
        <position position="132"/>
    </location>
</feature>
<organism evidence="2 3">
    <name type="scientific">Aquarana catesbeiana</name>
    <name type="common">American bullfrog</name>
    <name type="synonym">Rana catesbeiana</name>
    <dbReference type="NCBI Taxonomy" id="8400"/>
    <lineage>
        <taxon>Eukaryota</taxon>
        <taxon>Metazoa</taxon>
        <taxon>Chordata</taxon>
        <taxon>Craniata</taxon>
        <taxon>Vertebrata</taxon>
        <taxon>Euteleostomi</taxon>
        <taxon>Amphibia</taxon>
        <taxon>Batrachia</taxon>
        <taxon>Anura</taxon>
        <taxon>Neobatrachia</taxon>
        <taxon>Ranoidea</taxon>
        <taxon>Ranidae</taxon>
        <taxon>Aquarana</taxon>
    </lineage>
</organism>
<reference evidence="3" key="1">
    <citation type="journal article" date="2017" name="Nat. Commun.">
        <title>The North American bullfrog draft genome provides insight into hormonal regulation of long noncoding RNA.</title>
        <authorList>
            <person name="Hammond S.A."/>
            <person name="Warren R.L."/>
            <person name="Vandervalk B.P."/>
            <person name="Kucuk E."/>
            <person name="Khan H."/>
            <person name="Gibb E.A."/>
            <person name="Pandoh P."/>
            <person name="Kirk H."/>
            <person name="Zhao Y."/>
            <person name="Jones M."/>
            <person name="Mungall A.J."/>
            <person name="Coope R."/>
            <person name="Pleasance S."/>
            <person name="Moore R.A."/>
            <person name="Holt R.A."/>
            <person name="Round J.M."/>
            <person name="Ohora S."/>
            <person name="Walle B.V."/>
            <person name="Veldhoen N."/>
            <person name="Helbing C.C."/>
            <person name="Birol I."/>
        </authorList>
    </citation>
    <scope>NUCLEOTIDE SEQUENCE [LARGE SCALE GENOMIC DNA]</scope>
</reference>
<keyword evidence="3" id="KW-1185">Reference proteome</keyword>
<dbReference type="InterPro" id="IPR013642">
    <property type="entry name" value="CLCA_N"/>
</dbReference>
<name>A0A2G9RPH9_AQUCT</name>
<protein>
    <recommendedName>
        <fullName evidence="1">Calcium-activated chloride channel N-terminal domain-containing protein</fullName>
    </recommendedName>
</protein>
<dbReference type="Proteomes" id="UP000228934">
    <property type="component" value="Unassembled WGS sequence"/>
</dbReference>
<dbReference type="EMBL" id="KV933822">
    <property type="protein sequence ID" value="PIO29809.1"/>
    <property type="molecule type" value="Genomic_DNA"/>
</dbReference>
<dbReference type="AlphaFoldDB" id="A0A2G9RPH9"/>
<sequence length="132" mass="15289">MVKEATSYLFQATQKRLYIKSVKILIPSTWTPGSKYKEPTKETYNEADIIIASPYLKYGDDPYTLQYGLCGEPGKYIHFTPNFLLNNSLLSGYGPRGRVLVHEWAHLRWGVYDEYNDEKPYYVSEYGKVEAT</sequence>
<gene>
    <name evidence="2" type="ORF">AB205_0034500</name>
</gene>
<dbReference type="Pfam" id="PF08434">
    <property type="entry name" value="CLCA"/>
    <property type="match status" value="1"/>
</dbReference>
<accession>A0A2G9RPH9</accession>